<dbReference type="Pfam" id="PF00646">
    <property type="entry name" value="F-box"/>
    <property type="match status" value="1"/>
</dbReference>
<evidence type="ECO:0000259" key="2">
    <source>
        <dbReference type="SMART" id="SM00256"/>
    </source>
</evidence>
<dbReference type="EMBL" id="JAVHNQ010000004">
    <property type="protein sequence ID" value="KAK6349866.1"/>
    <property type="molecule type" value="Genomic_DNA"/>
</dbReference>
<dbReference type="AlphaFoldDB" id="A0AAV9UYM7"/>
<accession>A0AAV9UYM7</accession>
<reference evidence="3 4" key="1">
    <citation type="submission" date="2019-10" db="EMBL/GenBank/DDBJ databases">
        <authorList>
            <person name="Palmer J.M."/>
        </authorList>
    </citation>
    <scope>NUCLEOTIDE SEQUENCE [LARGE SCALE GENOMIC DNA]</scope>
    <source>
        <strain evidence="3 4">TWF696</strain>
    </source>
</reference>
<sequence>MATTSTAIEQPGPLIQWPQYEKPNPPASSVCSTSTSPSCCSPLSSPPPSELDSQPESPSIICPSRTSTAVVSAATSTSTLTAAATNTSDSRSTSLDAGHAQHHHPMPPAVDDIKNNKTNAPQQLLPPSSSSSSSSSTSTSASISTSSTSLPLQSSAPSTPPSSSPAPSQQLSSSPSLSCLAPSAQPQKMKPDGTNTKKKSRSIRGVFSRLSNKILSVGRKKDTLTDLAKQQHESRPSLRRFSLQPDKLIPHRESVGASGLRRSWLFDKRAVPNLSLDSLPKERPSAGNLFFGLPVELQLEIVTKLIYSDVIALRKTSRAFNNLIVSNEHEIARRQIDIFVETRYIALYPPDCLTKPSFAYLSRLATKSIAASELSRALVTQLYDDFRDKYFEPHPADAKPLIIRYMTERLRFSIMIIQHFLEQFAERKLRVDRTNGFPSRTDDISLQEAIMEKYYTTDQLVEASDFYRLTLYLLWQNVSMAGSHERVRRVWALLTDTIPVVQDLTKFMLVGGISELRNVYRKHKPAMRRKAIARFTARLKNEQARSTKLGAALLPRVSPLSRNIKRYSKLTISPNIFHLWIHPAQNVLFRKDLIEGLNQFRCIDEIVGLLLDGWEEWAYGDGENDDEGTSDSSDGEDDVEEEEEEDEEEVPRPSSAMSSEPELIPRDDLPNGGMSMS</sequence>
<dbReference type="InterPro" id="IPR001810">
    <property type="entry name" value="F-box_dom"/>
</dbReference>
<feature type="compositionally biased region" description="Low complexity" evidence="1">
    <location>
        <begin position="120"/>
        <end position="157"/>
    </location>
</feature>
<evidence type="ECO:0000313" key="3">
    <source>
        <dbReference type="EMBL" id="KAK6349866.1"/>
    </source>
</evidence>
<evidence type="ECO:0000256" key="1">
    <source>
        <dbReference type="SAM" id="MobiDB-lite"/>
    </source>
</evidence>
<comment type="caution">
    <text evidence="3">The sequence shown here is derived from an EMBL/GenBank/DDBJ whole genome shotgun (WGS) entry which is preliminary data.</text>
</comment>
<evidence type="ECO:0000313" key="4">
    <source>
        <dbReference type="Proteomes" id="UP001375240"/>
    </source>
</evidence>
<feature type="compositionally biased region" description="Low complexity" evidence="1">
    <location>
        <begin position="165"/>
        <end position="186"/>
    </location>
</feature>
<gene>
    <name evidence="3" type="ORF">TWF696_006128</name>
</gene>
<feature type="domain" description="F-box" evidence="2">
    <location>
        <begin position="293"/>
        <end position="333"/>
    </location>
</feature>
<keyword evidence="4" id="KW-1185">Reference proteome</keyword>
<protein>
    <recommendedName>
        <fullName evidence="2">F-box domain-containing protein</fullName>
    </recommendedName>
</protein>
<organism evidence="3 4">
    <name type="scientific">Orbilia brochopaga</name>
    <dbReference type="NCBI Taxonomy" id="3140254"/>
    <lineage>
        <taxon>Eukaryota</taxon>
        <taxon>Fungi</taxon>
        <taxon>Dikarya</taxon>
        <taxon>Ascomycota</taxon>
        <taxon>Pezizomycotina</taxon>
        <taxon>Orbiliomycetes</taxon>
        <taxon>Orbiliales</taxon>
        <taxon>Orbiliaceae</taxon>
        <taxon>Orbilia</taxon>
    </lineage>
</organism>
<dbReference type="CDD" id="cd09917">
    <property type="entry name" value="F-box_SF"/>
    <property type="match status" value="1"/>
</dbReference>
<dbReference type="Proteomes" id="UP001375240">
    <property type="component" value="Unassembled WGS sequence"/>
</dbReference>
<name>A0AAV9UYM7_9PEZI</name>
<proteinExistence type="predicted"/>
<feature type="region of interest" description="Disordered" evidence="1">
    <location>
        <begin position="620"/>
        <end position="677"/>
    </location>
</feature>
<dbReference type="SMART" id="SM00256">
    <property type="entry name" value="FBOX"/>
    <property type="match status" value="1"/>
</dbReference>
<feature type="region of interest" description="Disordered" evidence="1">
    <location>
        <begin position="1"/>
        <end position="203"/>
    </location>
</feature>
<feature type="compositionally biased region" description="Acidic residues" evidence="1">
    <location>
        <begin position="622"/>
        <end position="649"/>
    </location>
</feature>
<feature type="compositionally biased region" description="Low complexity" evidence="1">
    <location>
        <begin position="50"/>
        <end position="88"/>
    </location>
</feature>
<feature type="compositionally biased region" description="Low complexity" evidence="1">
    <location>
        <begin position="27"/>
        <end position="43"/>
    </location>
</feature>